<keyword evidence="8" id="KW-0967">Endosome</keyword>
<dbReference type="GO" id="GO:0004620">
    <property type="term" value="F:phospholipase activity"/>
    <property type="evidence" value="ECO:0007669"/>
    <property type="project" value="TreeGrafter"/>
</dbReference>
<keyword evidence="22" id="KW-1185">Reference proteome</keyword>
<keyword evidence="10" id="KW-0442">Lipid degradation</keyword>
<evidence type="ECO:0000256" key="1">
    <source>
        <dbReference type="ARBA" id="ARBA00001024"/>
    </source>
</evidence>
<keyword evidence="14" id="KW-0443">Lipid metabolism</keyword>
<comment type="similarity">
    <text evidence="4">Belongs to the AB hydrolase superfamily. Lipase family.</text>
</comment>
<dbReference type="GO" id="GO:0034496">
    <property type="term" value="P:multivesicular body membrane disassembly"/>
    <property type="evidence" value="ECO:0007669"/>
    <property type="project" value="TreeGrafter"/>
</dbReference>
<dbReference type="GO" id="GO:0032585">
    <property type="term" value="C:multivesicular body membrane"/>
    <property type="evidence" value="ECO:0007669"/>
    <property type="project" value="UniProtKB-SubCell"/>
</dbReference>
<evidence type="ECO:0000256" key="12">
    <source>
        <dbReference type="ARBA" id="ARBA00022989"/>
    </source>
</evidence>
<keyword evidence="16" id="KW-0325">Glycoprotein</keyword>
<dbReference type="GO" id="GO:0006660">
    <property type="term" value="P:phosphatidylserine catabolic process"/>
    <property type="evidence" value="ECO:0007669"/>
    <property type="project" value="TreeGrafter"/>
</dbReference>
<comment type="subcellular location">
    <subcellularLocation>
        <location evidence="3">Endosome</location>
        <location evidence="3">Multivesicular body membrane</location>
        <topology evidence="3">Single-pass type II membrane protein</topology>
    </subcellularLocation>
    <subcellularLocation>
        <location evidence="2">Prevacuolar compartment membrane</location>
        <topology evidence="2">Single-pass type II membrane protein</topology>
    </subcellularLocation>
</comment>
<evidence type="ECO:0000256" key="5">
    <source>
        <dbReference type="ARBA" id="ARBA00011137"/>
    </source>
</evidence>
<keyword evidence="12" id="KW-1133">Transmembrane helix</keyword>
<comment type="catalytic activity">
    <reaction evidence="1">
        <text>a triacylglycerol + H2O = a diacylglycerol + a fatty acid + H(+)</text>
        <dbReference type="Rhea" id="RHEA:12044"/>
        <dbReference type="ChEBI" id="CHEBI:15377"/>
        <dbReference type="ChEBI" id="CHEBI:15378"/>
        <dbReference type="ChEBI" id="CHEBI:17855"/>
        <dbReference type="ChEBI" id="CHEBI:18035"/>
        <dbReference type="ChEBI" id="CHEBI:28868"/>
        <dbReference type="EC" id="3.1.1.3"/>
    </reaction>
</comment>
<comment type="subunit">
    <text evidence="5">Binds to both phosphatidylinositol (PI) and phosphatidylinositol 3,5-bisphosphate (PIP2).</text>
</comment>
<dbReference type="Pfam" id="PF01764">
    <property type="entry name" value="Lipase_3"/>
    <property type="match status" value="1"/>
</dbReference>
<keyword evidence="11" id="KW-0735">Signal-anchor</keyword>
<comment type="function">
    <text evidence="17">Lipase which is essential for lysis of subvacuolar cytoplasm to vacuole targeted bodies and intravacuolar autophagic bodies. Involved in the lysis of intravacuolar multivesicular body (MVB) vesicles. The intravacuolar membrane disintegration by ATG15 is critical to life span extension.</text>
</comment>
<dbReference type="OrthoDB" id="58570at2759"/>
<keyword evidence="19" id="KW-0732">Signal</keyword>
<evidence type="ECO:0000256" key="3">
    <source>
        <dbReference type="ARBA" id="ARBA00004343"/>
    </source>
</evidence>
<accession>A0A9P5T8B5</accession>
<evidence type="ECO:0000256" key="10">
    <source>
        <dbReference type="ARBA" id="ARBA00022963"/>
    </source>
</evidence>
<evidence type="ECO:0000256" key="19">
    <source>
        <dbReference type="SAM" id="SignalP"/>
    </source>
</evidence>
<evidence type="ECO:0000313" key="22">
    <source>
        <dbReference type="Proteomes" id="UP000759537"/>
    </source>
</evidence>
<evidence type="ECO:0000256" key="8">
    <source>
        <dbReference type="ARBA" id="ARBA00022753"/>
    </source>
</evidence>
<reference evidence="21" key="1">
    <citation type="submission" date="2019-10" db="EMBL/GenBank/DDBJ databases">
        <authorList>
            <consortium name="DOE Joint Genome Institute"/>
            <person name="Kuo A."/>
            <person name="Miyauchi S."/>
            <person name="Kiss E."/>
            <person name="Drula E."/>
            <person name="Kohler A."/>
            <person name="Sanchez-Garcia M."/>
            <person name="Andreopoulos B."/>
            <person name="Barry K.W."/>
            <person name="Bonito G."/>
            <person name="Buee M."/>
            <person name="Carver A."/>
            <person name="Chen C."/>
            <person name="Cichocki N."/>
            <person name="Clum A."/>
            <person name="Culley D."/>
            <person name="Crous P.W."/>
            <person name="Fauchery L."/>
            <person name="Girlanda M."/>
            <person name="Hayes R."/>
            <person name="Keri Z."/>
            <person name="LaButti K."/>
            <person name="Lipzen A."/>
            <person name="Lombard V."/>
            <person name="Magnuson J."/>
            <person name="Maillard F."/>
            <person name="Morin E."/>
            <person name="Murat C."/>
            <person name="Nolan M."/>
            <person name="Ohm R."/>
            <person name="Pangilinan J."/>
            <person name="Pereira M."/>
            <person name="Perotto S."/>
            <person name="Peter M."/>
            <person name="Riley R."/>
            <person name="Sitrit Y."/>
            <person name="Stielow B."/>
            <person name="Szollosi G."/>
            <person name="Zifcakova L."/>
            <person name="Stursova M."/>
            <person name="Spatafora J.W."/>
            <person name="Tedersoo L."/>
            <person name="Vaario L.-M."/>
            <person name="Yamada A."/>
            <person name="Yan M."/>
            <person name="Wang P."/>
            <person name="Xu J."/>
            <person name="Bruns T."/>
            <person name="Baldrian P."/>
            <person name="Vilgalys R."/>
            <person name="Henrissat B."/>
            <person name="Grigoriev I.V."/>
            <person name="Hibbett D."/>
            <person name="Nagy L.G."/>
            <person name="Martin F.M."/>
        </authorList>
    </citation>
    <scope>NUCLEOTIDE SEQUENCE</scope>
    <source>
        <strain evidence="21">Prilba</strain>
    </source>
</reference>
<evidence type="ECO:0000256" key="4">
    <source>
        <dbReference type="ARBA" id="ARBA00010701"/>
    </source>
</evidence>
<evidence type="ECO:0000256" key="18">
    <source>
        <dbReference type="ARBA" id="ARBA00029828"/>
    </source>
</evidence>
<gene>
    <name evidence="21" type="ORF">DFH94DRAFT_845823</name>
</gene>
<dbReference type="Proteomes" id="UP000759537">
    <property type="component" value="Unassembled WGS sequence"/>
</dbReference>
<keyword evidence="15" id="KW-0472">Membrane</keyword>
<dbReference type="PANTHER" id="PTHR47175">
    <property type="entry name" value="LIPASE ATG15-RELATED"/>
    <property type="match status" value="1"/>
</dbReference>
<dbReference type="GO" id="GO:0034727">
    <property type="term" value="P:piecemeal microautophagy of the nucleus"/>
    <property type="evidence" value="ECO:0007669"/>
    <property type="project" value="TreeGrafter"/>
</dbReference>
<evidence type="ECO:0000256" key="11">
    <source>
        <dbReference type="ARBA" id="ARBA00022968"/>
    </source>
</evidence>
<dbReference type="PANTHER" id="PTHR47175:SF2">
    <property type="entry name" value="LIPASE ATG15-RELATED"/>
    <property type="match status" value="1"/>
</dbReference>
<dbReference type="InterPro" id="IPR029058">
    <property type="entry name" value="AB_hydrolase_fold"/>
</dbReference>
<dbReference type="InterPro" id="IPR050805">
    <property type="entry name" value="ATG15_Lipase"/>
</dbReference>
<proteinExistence type="inferred from homology"/>
<feature type="signal peptide" evidence="19">
    <location>
        <begin position="1"/>
        <end position="16"/>
    </location>
</feature>
<evidence type="ECO:0000256" key="16">
    <source>
        <dbReference type="ARBA" id="ARBA00023180"/>
    </source>
</evidence>
<keyword evidence="7" id="KW-0812">Transmembrane</keyword>
<evidence type="ECO:0000313" key="21">
    <source>
        <dbReference type="EMBL" id="KAF8478713.1"/>
    </source>
</evidence>
<evidence type="ECO:0000256" key="14">
    <source>
        <dbReference type="ARBA" id="ARBA00023098"/>
    </source>
</evidence>
<evidence type="ECO:0000256" key="15">
    <source>
        <dbReference type="ARBA" id="ARBA00023136"/>
    </source>
</evidence>
<dbReference type="GO" id="GO:0046461">
    <property type="term" value="P:neutral lipid catabolic process"/>
    <property type="evidence" value="ECO:0007669"/>
    <property type="project" value="TreeGrafter"/>
</dbReference>
<dbReference type="CDD" id="cd00519">
    <property type="entry name" value="Lipase_3"/>
    <property type="match status" value="1"/>
</dbReference>
<evidence type="ECO:0000256" key="6">
    <source>
        <dbReference type="ARBA" id="ARBA00013279"/>
    </source>
</evidence>
<comment type="caution">
    <text evidence="21">The sequence shown here is derived from an EMBL/GenBank/DDBJ whole genome shotgun (WGS) entry which is preliminary data.</text>
</comment>
<keyword evidence="9" id="KW-0378">Hydrolase</keyword>
<dbReference type="AlphaFoldDB" id="A0A9P5T8B5"/>
<evidence type="ECO:0000256" key="2">
    <source>
        <dbReference type="ARBA" id="ARBA00004270"/>
    </source>
</evidence>
<dbReference type="GO" id="GO:0004806">
    <property type="term" value="F:triacylglycerol lipase activity"/>
    <property type="evidence" value="ECO:0007669"/>
    <property type="project" value="UniProtKB-EC"/>
</dbReference>
<dbReference type="GO" id="GO:0005775">
    <property type="term" value="C:vacuolar lumen"/>
    <property type="evidence" value="ECO:0007669"/>
    <property type="project" value="TreeGrafter"/>
</dbReference>
<evidence type="ECO:0000256" key="9">
    <source>
        <dbReference type="ARBA" id="ARBA00022801"/>
    </source>
</evidence>
<dbReference type="InterPro" id="IPR002921">
    <property type="entry name" value="Fungal_lipase-type"/>
</dbReference>
<evidence type="ECO:0000256" key="13">
    <source>
        <dbReference type="ARBA" id="ARBA00023006"/>
    </source>
</evidence>
<organism evidence="21 22">
    <name type="scientific">Russula ochroleuca</name>
    <dbReference type="NCBI Taxonomy" id="152965"/>
    <lineage>
        <taxon>Eukaryota</taxon>
        <taxon>Fungi</taxon>
        <taxon>Dikarya</taxon>
        <taxon>Basidiomycota</taxon>
        <taxon>Agaricomycotina</taxon>
        <taxon>Agaricomycetes</taxon>
        <taxon>Russulales</taxon>
        <taxon>Russulaceae</taxon>
        <taxon>Russula</taxon>
    </lineage>
</organism>
<evidence type="ECO:0000259" key="20">
    <source>
        <dbReference type="Pfam" id="PF01764"/>
    </source>
</evidence>
<feature type="chain" id="PRO_5040243760" description="triacylglycerol lipase" evidence="19">
    <location>
        <begin position="17"/>
        <end position="391"/>
    </location>
</feature>
<evidence type="ECO:0000256" key="17">
    <source>
        <dbReference type="ARBA" id="ARBA00024663"/>
    </source>
</evidence>
<feature type="domain" description="Fungal lipase-type" evidence="20">
    <location>
        <begin position="222"/>
        <end position="251"/>
    </location>
</feature>
<dbReference type="EMBL" id="WHVB01000011">
    <property type="protein sequence ID" value="KAF8478713.1"/>
    <property type="molecule type" value="Genomic_DNA"/>
</dbReference>
<protein>
    <recommendedName>
        <fullName evidence="6">triacylglycerol lipase</fullName>
        <ecNumber evidence="6">3.1.1.3</ecNumber>
    </recommendedName>
    <alternativeName>
        <fullName evidence="18">Autophagy-related protein 15</fullName>
    </alternativeName>
</protein>
<reference evidence="21" key="2">
    <citation type="journal article" date="2020" name="Nat. Commun.">
        <title>Large-scale genome sequencing of mycorrhizal fungi provides insights into the early evolution of symbiotic traits.</title>
        <authorList>
            <person name="Miyauchi S."/>
            <person name="Kiss E."/>
            <person name="Kuo A."/>
            <person name="Drula E."/>
            <person name="Kohler A."/>
            <person name="Sanchez-Garcia M."/>
            <person name="Morin E."/>
            <person name="Andreopoulos B."/>
            <person name="Barry K.W."/>
            <person name="Bonito G."/>
            <person name="Buee M."/>
            <person name="Carver A."/>
            <person name="Chen C."/>
            <person name="Cichocki N."/>
            <person name="Clum A."/>
            <person name="Culley D."/>
            <person name="Crous P.W."/>
            <person name="Fauchery L."/>
            <person name="Girlanda M."/>
            <person name="Hayes R.D."/>
            <person name="Keri Z."/>
            <person name="LaButti K."/>
            <person name="Lipzen A."/>
            <person name="Lombard V."/>
            <person name="Magnuson J."/>
            <person name="Maillard F."/>
            <person name="Murat C."/>
            <person name="Nolan M."/>
            <person name="Ohm R.A."/>
            <person name="Pangilinan J."/>
            <person name="Pereira M.F."/>
            <person name="Perotto S."/>
            <person name="Peter M."/>
            <person name="Pfister S."/>
            <person name="Riley R."/>
            <person name="Sitrit Y."/>
            <person name="Stielow J.B."/>
            <person name="Szollosi G."/>
            <person name="Zifcakova L."/>
            <person name="Stursova M."/>
            <person name="Spatafora J.W."/>
            <person name="Tedersoo L."/>
            <person name="Vaario L.M."/>
            <person name="Yamada A."/>
            <person name="Yan M."/>
            <person name="Wang P."/>
            <person name="Xu J."/>
            <person name="Bruns T."/>
            <person name="Baldrian P."/>
            <person name="Vilgalys R."/>
            <person name="Dunand C."/>
            <person name="Henrissat B."/>
            <person name="Grigoriev I.V."/>
            <person name="Hibbett D."/>
            <person name="Nagy L.G."/>
            <person name="Martin F.M."/>
        </authorList>
    </citation>
    <scope>NUCLEOTIDE SEQUENCE</scope>
    <source>
        <strain evidence="21">Prilba</strain>
    </source>
</reference>
<keyword evidence="13" id="KW-0072">Autophagy</keyword>
<sequence length="391" mass="43024">MIIVLLATGLVAAAAANPHSVPVVVSPAHRYNHDPNTQALFHPIASLPDIPVPSWTLKAVPTTIYRPRYLQDLHHTPWDPTEVLGPDIEDRHTLSQLARMSGNAYALPGQKNWYEIDSAWNISFPFGWEDQTIGFRGHVFLSSDNNTVILSIKGTTLQGPTSKKDKYNDNLLFSCCCARVDFSWIFSTVCDCFSGHWTCDNRCLTTALVEDSLFYSVGMNLVRNLTIMYPNANVWLVGHSLGGALASLLGTTFGFPAVAFESPGERLAAQRLHLPMPPLSDVSGLPITPVTHVYHNADPIPQGACTGFRSPCASAGYALETRCHLGKSIVYDTVGKTGWRVSLKTHPIKKLILQVLESDEEWEEGREVPLAIEEADCIVRPPRNVLKLSAN</sequence>
<dbReference type="EC" id="3.1.1.3" evidence="6"/>
<evidence type="ECO:0000256" key="7">
    <source>
        <dbReference type="ARBA" id="ARBA00022692"/>
    </source>
</evidence>
<dbReference type="SUPFAM" id="SSF53474">
    <property type="entry name" value="alpha/beta-Hydrolases"/>
    <property type="match status" value="1"/>
</dbReference>
<name>A0A9P5T8B5_9AGAM</name>
<dbReference type="Gene3D" id="3.40.50.1820">
    <property type="entry name" value="alpha/beta hydrolase"/>
    <property type="match status" value="1"/>
</dbReference>